<dbReference type="SUPFAM" id="SSF53448">
    <property type="entry name" value="Nucleotide-diphospho-sugar transferases"/>
    <property type="match status" value="1"/>
</dbReference>
<evidence type="ECO:0000313" key="3">
    <source>
        <dbReference type="EMBL" id="MSD91020.1"/>
    </source>
</evidence>
<evidence type="ECO:0000259" key="2">
    <source>
        <dbReference type="Pfam" id="PF00535"/>
    </source>
</evidence>
<dbReference type="CDD" id="cd04179">
    <property type="entry name" value="DPM_DPG-synthase_like"/>
    <property type="match status" value="1"/>
</dbReference>
<dbReference type="PANTHER" id="PTHR48090">
    <property type="entry name" value="UNDECAPRENYL-PHOSPHATE 4-DEOXY-4-FORMAMIDO-L-ARABINOSE TRANSFERASE-RELATED"/>
    <property type="match status" value="1"/>
</dbReference>
<evidence type="ECO:0000256" key="1">
    <source>
        <dbReference type="ARBA" id="ARBA00006739"/>
    </source>
</evidence>
<dbReference type="Gene3D" id="3.90.550.10">
    <property type="entry name" value="Spore Coat Polysaccharide Biosynthesis Protein SpsA, Chain A"/>
    <property type="match status" value="1"/>
</dbReference>
<reference evidence="3 4" key="1">
    <citation type="submission" date="2019-11" db="EMBL/GenBank/DDBJ databases">
        <title>Draft Genome Sequence of Plant Growth-Promoting Rhizosphere-Associated Bacteria.</title>
        <authorList>
            <person name="Vasilyev I.Y."/>
            <person name="Radchenko V."/>
            <person name="Ilnitskaya E.V."/>
        </authorList>
    </citation>
    <scope>NUCLEOTIDE SEQUENCE [LARGE SCALE GENOMIC DNA]</scope>
    <source>
        <strain evidence="3 4">VRA_9sq_n</strain>
    </source>
</reference>
<protein>
    <submittedName>
        <fullName evidence="3">Glycosyltransferase</fullName>
    </submittedName>
</protein>
<dbReference type="PANTHER" id="PTHR48090:SF7">
    <property type="entry name" value="RFBJ PROTEIN"/>
    <property type="match status" value="1"/>
</dbReference>
<dbReference type="InterPro" id="IPR050256">
    <property type="entry name" value="Glycosyltransferase_2"/>
</dbReference>
<comment type="caution">
    <text evidence="3">The sequence shown here is derived from an EMBL/GenBank/DDBJ whole genome shotgun (WGS) entry which is preliminary data.</text>
</comment>
<dbReference type="RefSeq" id="WP_154313238.1">
    <property type="nucleotide sequence ID" value="NZ_WKKW01000002.1"/>
</dbReference>
<evidence type="ECO:0000313" key="4">
    <source>
        <dbReference type="Proteomes" id="UP000436357"/>
    </source>
</evidence>
<keyword evidence="3" id="KW-0808">Transferase</keyword>
<accession>A0A6N7TYF7</accession>
<proteinExistence type="inferred from homology"/>
<dbReference type="EMBL" id="WKKW01000002">
    <property type="protein sequence ID" value="MSD91020.1"/>
    <property type="molecule type" value="Genomic_DNA"/>
</dbReference>
<dbReference type="InterPro" id="IPR029044">
    <property type="entry name" value="Nucleotide-diphossugar_trans"/>
</dbReference>
<dbReference type="Pfam" id="PF00535">
    <property type="entry name" value="Glycos_transf_2"/>
    <property type="match status" value="1"/>
</dbReference>
<sequence length="238" mass="27092">MINGLTTSLVMPCRNEAKHLTQMVAELPDFYDEIICVSNKSTDDTVKLGKKLEKTNNRFHMYIDDRCASGIGYGYAHMTGIAHAKGDIIVCADSDCTYPVEDAPRILNEMKKRNLLLASCTRYPDSTIPFALQLGVKVLNFEMFLLYGVVIHDSLSGMWVFRRDVAPRLHLTEGDWNLSPQIKLNAHRYLGTRFGEVKIVQKTRQGETKQRYLKTGLGHLWWVAKNRFVQRKGVQPAD</sequence>
<feature type="domain" description="Glycosyltransferase 2-like" evidence="2">
    <location>
        <begin position="8"/>
        <end position="166"/>
    </location>
</feature>
<gene>
    <name evidence="3" type="ORF">GKC41_05020</name>
</gene>
<dbReference type="Proteomes" id="UP000436357">
    <property type="component" value="Unassembled WGS sequence"/>
</dbReference>
<dbReference type="AlphaFoldDB" id="A0A6N7TYF7"/>
<comment type="similarity">
    <text evidence="1">Belongs to the glycosyltransferase 2 family.</text>
</comment>
<dbReference type="OrthoDB" id="9797819at2"/>
<dbReference type="InterPro" id="IPR001173">
    <property type="entry name" value="Glyco_trans_2-like"/>
</dbReference>
<dbReference type="GO" id="GO:0016740">
    <property type="term" value="F:transferase activity"/>
    <property type="evidence" value="ECO:0007669"/>
    <property type="project" value="UniProtKB-KW"/>
</dbReference>
<name>A0A6N7TYF7_9BIFI</name>
<organism evidence="3 4">
    <name type="scientific">Bifidobacterium asteroides</name>
    <dbReference type="NCBI Taxonomy" id="1684"/>
    <lineage>
        <taxon>Bacteria</taxon>
        <taxon>Bacillati</taxon>
        <taxon>Actinomycetota</taxon>
        <taxon>Actinomycetes</taxon>
        <taxon>Bifidobacteriales</taxon>
        <taxon>Bifidobacteriaceae</taxon>
        <taxon>Bifidobacterium</taxon>
    </lineage>
</organism>